<dbReference type="STRING" id="584708.Apau_2247"/>
<name>E3CZM4_9BACT</name>
<dbReference type="HOGENOM" id="CLU_078518_3_0_0"/>
<evidence type="ECO:0000256" key="3">
    <source>
        <dbReference type="ARBA" id="ARBA00011738"/>
    </source>
</evidence>
<evidence type="ECO:0000259" key="8">
    <source>
        <dbReference type="Pfam" id="PF01895"/>
    </source>
</evidence>
<dbReference type="InterPro" id="IPR038078">
    <property type="entry name" value="PhoU-like_sf"/>
</dbReference>
<comment type="function">
    <text evidence="7">Plays a role in the regulation of phosphate uptake.</text>
</comment>
<evidence type="ECO:0000256" key="6">
    <source>
        <dbReference type="ARBA" id="ARBA00022592"/>
    </source>
</evidence>
<gene>
    <name evidence="9" type="ORF">Apau_2247</name>
</gene>
<feature type="domain" description="PhoU" evidence="8">
    <location>
        <begin position="124"/>
        <end position="208"/>
    </location>
</feature>
<evidence type="ECO:0000256" key="1">
    <source>
        <dbReference type="ARBA" id="ARBA00004496"/>
    </source>
</evidence>
<reference evidence="9 10" key="1">
    <citation type="journal article" date="2010" name="Stand. Genomic Sci.">
        <title>Non-contiguous finished genome sequence of Aminomonas paucivorans type strain (GLU-3).</title>
        <authorList>
            <person name="Pitluck S."/>
            <person name="Yasawong M."/>
            <person name="Held B."/>
            <person name="Lapidus A."/>
            <person name="Nolan M."/>
            <person name="Copeland A."/>
            <person name="Lucas S."/>
            <person name="Del Rio T.G."/>
            <person name="Tice H."/>
            <person name="Cheng J.F."/>
            <person name="Chertkov O."/>
            <person name="Goodwin L."/>
            <person name="Tapia R."/>
            <person name="Han C."/>
            <person name="Liolios K."/>
            <person name="Ivanova N."/>
            <person name="Mavromatis K."/>
            <person name="Ovchinnikova G."/>
            <person name="Pati A."/>
            <person name="Chen A."/>
            <person name="Palaniappan K."/>
            <person name="Land M."/>
            <person name="Hauser L."/>
            <person name="Chang Y.J."/>
            <person name="Jeffries C.D."/>
            <person name="Pukall R."/>
            <person name="Spring S."/>
            <person name="Rohde M."/>
            <person name="Sikorski J."/>
            <person name="Goker M."/>
            <person name="Woyke T."/>
            <person name="Bristow J."/>
            <person name="Eisen J.A."/>
            <person name="Markowitz V."/>
            <person name="Hugenholtz P."/>
            <person name="Kyrpides N.C."/>
            <person name="Klenk H.P."/>
        </authorList>
    </citation>
    <scope>NUCLEOTIDE SEQUENCE [LARGE SCALE GENOMIC DNA]</scope>
    <source>
        <strain evidence="9 10">DSM 12260</strain>
    </source>
</reference>
<evidence type="ECO:0000313" key="9">
    <source>
        <dbReference type="EMBL" id="EFQ24656.1"/>
    </source>
</evidence>
<comment type="subcellular location">
    <subcellularLocation>
        <location evidence="1 7">Cytoplasm</location>
    </subcellularLocation>
</comment>
<dbReference type="PaxDb" id="584708-Apau_2247"/>
<dbReference type="InterPro" id="IPR028366">
    <property type="entry name" value="PhoU"/>
</dbReference>
<evidence type="ECO:0000256" key="7">
    <source>
        <dbReference type="PIRNR" id="PIRNR003107"/>
    </source>
</evidence>
<keyword evidence="10" id="KW-1185">Reference proteome</keyword>
<evidence type="ECO:0000256" key="5">
    <source>
        <dbReference type="ARBA" id="ARBA00022490"/>
    </source>
</evidence>
<dbReference type="GO" id="GO:0030643">
    <property type="term" value="P:intracellular phosphate ion homeostasis"/>
    <property type="evidence" value="ECO:0007669"/>
    <property type="project" value="InterPro"/>
</dbReference>
<comment type="similarity">
    <text evidence="2 7">Belongs to the PhoU family.</text>
</comment>
<evidence type="ECO:0000256" key="2">
    <source>
        <dbReference type="ARBA" id="ARBA00008107"/>
    </source>
</evidence>
<accession>E3CZM4</accession>
<feature type="domain" description="PhoU" evidence="8">
    <location>
        <begin position="22"/>
        <end position="108"/>
    </location>
</feature>
<dbReference type="InterPro" id="IPR026022">
    <property type="entry name" value="PhoU_dom"/>
</dbReference>
<dbReference type="AlphaFoldDB" id="E3CZM4"/>
<dbReference type="Proteomes" id="UP000005096">
    <property type="component" value="Chromosome"/>
</dbReference>
<dbReference type="GO" id="GO:0006817">
    <property type="term" value="P:phosphate ion transport"/>
    <property type="evidence" value="ECO:0007669"/>
    <property type="project" value="UniProtKB-KW"/>
</dbReference>
<dbReference type="SUPFAM" id="SSF109755">
    <property type="entry name" value="PhoU-like"/>
    <property type="match status" value="1"/>
</dbReference>
<keyword evidence="5 7" id="KW-0963">Cytoplasm</keyword>
<dbReference type="PANTHER" id="PTHR42930">
    <property type="entry name" value="PHOSPHATE-SPECIFIC TRANSPORT SYSTEM ACCESSORY PROTEIN PHOU"/>
    <property type="match status" value="1"/>
</dbReference>
<dbReference type="NCBIfam" id="TIGR02135">
    <property type="entry name" value="phoU_full"/>
    <property type="match status" value="1"/>
</dbReference>
<evidence type="ECO:0000313" key="10">
    <source>
        <dbReference type="Proteomes" id="UP000005096"/>
    </source>
</evidence>
<dbReference type="FunFam" id="1.20.58.220:FF:000004">
    <property type="entry name" value="Phosphate-specific transport system accessory protein PhoU"/>
    <property type="match status" value="1"/>
</dbReference>
<proteinExistence type="inferred from homology"/>
<dbReference type="GO" id="GO:0005737">
    <property type="term" value="C:cytoplasm"/>
    <property type="evidence" value="ECO:0007669"/>
    <property type="project" value="UniProtKB-SubCell"/>
</dbReference>
<dbReference type="Pfam" id="PF01895">
    <property type="entry name" value="PhoU"/>
    <property type="match status" value="2"/>
</dbReference>
<dbReference type="RefSeq" id="WP_006301900.1">
    <property type="nucleotide sequence ID" value="NZ_CM001022.1"/>
</dbReference>
<protein>
    <recommendedName>
        <fullName evidence="7">Phosphate-specific transport system accessory protein PhoU</fullName>
    </recommendedName>
</protein>
<sequence>MQESNIRKHMDEEMERIRADLLKLGGLAGSFIQNAVWALAKQDLDLARQVVTGDDEVDDLAKRIDTDCFQFIARYQPLAADLRTVSSAIHMTVDLERIADIGVNVAESALEIGTARPLKPLVDIPRMGQLVGEMVDGAMRAFLNRDAEAARRVCAADDEVDDLERQVFRELLVLMIEHPKSIEQATTLINVARNLERAGDHATNLGEHILFLIEGQHVKASSFRRPLGA</sequence>
<dbReference type="PANTHER" id="PTHR42930:SF3">
    <property type="entry name" value="PHOSPHATE-SPECIFIC TRANSPORT SYSTEM ACCESSORY PROTEIN PHOU"/>
    <property type="match status" value="1"/>
</dbReference>
<dbReference type="OrthoDB" id="9814256at2"/>
<dbReference type="GO" id="GO:0045936">
    <property type="term" value="P:negative regulation of phosphate metabolic process"/>
    <property type="evidence" value="ECO:0007669"/>
    <property type="project" value="InterPro"/>
</dbReference>
<dbReference type="PIRSF" id="PIRSF003107">
    <property type="entry name" value="PhoU"/>
    <property type="match status" value="1"/>
</dbReference>
<dbReference type="Gene3D" id="1.20.58.220">
    <property type="entry name" value="Phosphate transport system protein phou homolog 2, domain 2"/>
    <property type="match status" value="2"/>
</dbReference>
<evidence type="ECO:0000256" key="4">
    <source>
        <dbReference type="ARBA" id="ARBA00022448"/>
    </source>
</evidence>
<dbReference type="eggNOG" id="COG0704">
    <property type="taxonomic scope" value="Bacteria"/>
</dbReference>
<comment type="subunit">
    <text evidence="3 7">Homodimer.</text>
</comment>
<keyword evidence="6 7" id="KW-0592">Phosphate transport</keyword>
<organism evidence="9 10">
    <name type="scientific">Aminomonas paucivorans DSM 12260</name>
    <dbReference type="NCBI Taxonomy" id="584708"/>
    <lineage>
        <taxon>Bacteria</taxon>
        <taxon>Thermotogati</taxon>
        <taxon>Synergistota</taxon>
        <taxon>Synergistia</taxon>
        <taxon>Synergistales</taxon>
        <taxon>Synergistaceae</taxon>
        <taxon>Aminomonas</taxon>
    </lineage>
</organism>
<dbReference type="EMBL" id="CM001022">
    <property type="protein sequence ID" value="EFQ24656.1"/>
    <property type="molecule type" value="Genomic_DNA"/>
</dbReference>
<keyword evidence="4 7" id="KW-0813">Transport</keyword>